<keyword evidence="4 9" id="KW-0004">4Fe-4S</keyword>
<evidence type="ECO:0000259" key="10">
    <source>
        <dbReference type="PROSITE" id="PS51379"/>
    </source>
</evidence>
<evidence type="ECO:0000313" key="14">
    <source>
        <dbReference type="Proteomes" id="UP001431572"/>
    </source>
</evidence>
<dbReference type="EMBL" id="CP128399">
    <property type="protein sequence ID" value="WJW67883.1"/>
    <property type="molecule type" value="Genomic_DNA"/>
</dbReference>
<evidence type="ECO:0000256" key="6">
    <source>
        <dbReference type="ARBA" id="ARBA00022982"/>
    </source>
</evidence>
<dbReference type="AlphaFoldDB" id="A0A8T7LYD3"/>
<keyword evidence="5 9" id="KW-0479">Metal-binding</keyword>
<dbReference type="RefSeq" id="WP_341469774.1">
    <property type="nucleotide sequence ID" value="NZ_CP128399.1"/>
</dbReference>
<reference evidence="12" key="2">
    <citation type="journal article" date="2024" name="Nature">
        <title>Anoxygenic phototroph of the Chloroflexota uses a type I reaction centre.</title>
        <authorList>
            <person name="Tsuji J.M."/>
            <person name="Shaw N.A."/>
            <person name="Nagashima S."/>
            <person name="Venkiteswaran J.J."/>
            <person name="Schiff S.L."/>
            <person name="Watanabe T."/>
            <person name="Fukui M."/>
            <person name="Hanada S."/>
            <person name="Tank M."/>
            <person name="Neufeld J.D."/>
        </authorList>
    </citation>
    <scope>NUCLEOTIDE SEQUENCE</scope>
    <source>
        <strain evidence="12">L227-S17</strain>
    </source>
</reference>
<comment type="function">
    <text evidence="9">Ferredoxins are iron-sulfur proteins that transfer electrons in a wide variety of metabolic reactions.</text>
</comment>
<organism evidence="11 13">
    <name type="scientific">Candidatus Chlorohelix allophototropha</name>
    <dbReference type="NCBI Taxonomy" id="3003348"/>
    <lineage>
        <taxon>Bacteria</taxon>
        <taxon>Bacillati</taxon>
        <taxon>Chloroflexota</taxon>
        <taxon>Chloroflexia</taxon>
        <taxon>Candidatus Chloroheliales</taxon>
        <taxon>Candidatus Chloroheliaceae</taxon>
        <taxon>Candidatus Chlorohelix</taxon>
    </lineage>
</organism>
<dbReference type="InterPro" id="IPR000813">
    <property type="entry name" value="7Fe_ferredoxin"/>
</dbReference>
<evidence type="ECO:0000256" key="2">
    <source>
        <dbReference type="ARBA" id="ARBA00001966"/>
    </source>
</evidence>
<evidence type="ECO:0000256" key="9">
    <source>
        <dbReference type="RuleBase" id="RU365098"/>
    </source>
</evidence>
<dbReference type="InterPro" id="IPR017896">
    <property type="entry name" value="4Fe4S_Fe-S-bd"/>
</dbReference>
<evidence type="ECO:0000313" key="13">
    <source>
        <dbReference type="Proteomes" id="UP000521676"/>
    </source>
</evidence>
<evidence type="ECO:0000256" key="1">
    <source>
        <dbReference type="ARBA" id="ARBA00001927"/>
    </source>
</evidence>
<keyword evidence="7 9" id="KW-0408">Iron</keyword>
<keyword evidence="3 9" id="KW-0813">Transport</keyword>
<dbReference type="GO" id="GO:0046872">
    <property type="term" value="F:metal ion binding"/>
    <property type="evidence" value="ECO:0007669"/>
    <property type="project" value="UniProtKB-UniRule"/>
</dbReference>
<proteinExistence type="predicted"/>
<dbReference type="PANTHER" id="PTHR42859">
    <property type="entry name" value="OXIDOREDUCTASE"/>
    <property type="match status" value="1"/>
</dbReference>
<dbReference type="Pfam" id="PF00037">
    <property type="entry name" value="Fer4"/>
    <property type="match status" value="1"/>
</dbReference>
<evidence type="ECO:0000256" key="5">
    <source>
        <dbReference type="ARBA" id="ARBA00022723"/>
    </source>
</evidence>
<gene>
    <name evidence="11" type="ORF">HXX08_09110</name>
    <name evidence="12" type="ORF">OZ401_001166</name>
</gene>
<dbReference type="InterPro" id="IPR017900">
    <property type="entry name" value="4Fe4S_Fe_S_CS"/>
</dbReference>
<accession>A0A8T7LYD3</accession>
<dbReference type="PRINTS" id="PR00354">
    <property type="entry name" value="7FE8SFRDOXIN"/>
</dbReference>
<dbReference type="PANTHER" id="PTHR42859:SF2">
    <property type="entry name" value="FERREDOXIN"/>
    <property type="match status" value="1"/>
</dbReference>
<sequence>MAYIITEPCVDVMDKSCVNVCPVDCIYNDEEDRSLFINPDECIDCGACEPECPVSAIFAEEEVPDKWNAFIGINKLYFSDKAAARAKLAKLYPEKRSKE</sequence>
<reference evidence="11 13" key="1">
    <citation type="submission" date="2020-06" db="EMBL/GenBank/DDBJ databases">
        <title>Anoxygenic phototrophic Chloroflexota member uses a Type I reaction center.</title>
        <authorList>
            <person name="Tsuji J.M."/>
            <person name="Shaw N.A."/>
            <person name="Nagashima S."/>
            <person name="Venkiteswaran J."/>
            <person name="Schiff S.L."/>
            <person name="Hanada S."/>
            <person name="Tank M."/>
            <person name="Neufeld J.D."/>
        </authorList>
    </citation>
    <scope>NUCLEOTIDE SEQUENCE [LARGE SCALE GENOMIC DNA]</scope>
    <source>
        <strain evidence="11">L227-S17</strain>
    </source>
</reference>
<evidence type="ECO:0000256" key="8">
    <source>
        <dbReference type="ARBA" id="ARBA00023014"/>
    </source>
</evidence>
<keyword evidence="6 9" id="KW-0249">Electron transport</keyword>
<dbReference type="InterPro" id="IPR050294">
    <property type="entry name" value="RnfB_subfamily"/>
</dbReference>
<dbReference type="Proteomes" id="UP000521676">
    <property type="component" value="Unassembled WGS sequence"/>
</dbReference>
<evidence type="ECO:0000256" key="7">
    <source>
        <dbReference type="ARBA" id="ARBA00023004"/>
    </source>
</evidence>
<dbReference type="SUPFAM" id="SSF54862">
    <property type="entry name" value="4Fe-4S ferredoxins"/>
    <property type="match status" value="1"/>
</dbReference>
<dbReference type="PROSITE" id="PS51379">
    <property type="entry name" value="4FE4S_FER_2"/>
    <property type="match status" value="2"/>
</dbReference>
<dbReference type="Gene3D" id="3.30.70.20">
    <property type="match status" value="1"/>
</dbReference>
<evidence type="ECO:0000256" key="3">
    <source>
        <dbReference type="ARBA" id="ARBA00022448"/>
    </source>
</evidence>
<feature type="domain" description="4Fe-4S ferredoxin-type" evidence="10">
    <location>
        <begin position="1"/>
        <end position="31"/>
    </location>
</feature>
<dbReference type="Proteomes" id="UP001431572">
    <property type="component" value="Chromosome 1"/>
</dbReference>
<name>A0A8T7LYD3_9CHLR</name>
<dbReference type="GO" id="GO:0051539">
    <property type="term" value="F:4 iron, 4 sulfur cluster binding"/>
    <property type="evidence" value="ECO:0007669"/>
    <property type="project" value="UniProtKB-UniRule"/>
</dbReference>
<protein>
    <recommendedName>
        <fullName evidence="9">Ferredoxin</fullName>
    </recommendedName>
</protein>
<evidence type="ECO:0000313" key="11">
    <source>
        <dbReference type="EMBL" id="NWJ46023.1"/>
    </source>
</evidence>
<keyword evidence="14" id="KW-1185">Reference proteome</keyword>
<comment type="cofactor">
    <cofactor evidence="1">
        <name>[3Fe-4S] cluster</name>
        <dbReference type="ChEBI" id="CHEBI:21137"/>
    </cofactor>
</comment>
<evidence type="ECO:0000256" key="4">
    <source>
        <dbReference type="ARBA" id="ARBA00022485"/>
    </source>
</evidence>
<dbReference type="GO" id="GO:0009055">
    <property type="term" value="F:electron transfer activity"/>
    <property type="evidence" value="ECO:0007669"/>
    <property type="project" value="UniProtKB-UniRule"/>
</dbReference>
<dbReference type="PROSITE" id="PS00198">
    <property type="entry name" value="4FE4S_FER_1"/>
    <property type="match status" value="1"/>
</dbReference>
<evidence type="ECO:0000313" key="12">
    <source>
        <dbReference type="EMBL" id="WJW67883.1"/>
    </source>
</evidence>
<feature type="domain" description="4Fe-4S ferredoxin-type" evidence="10">
    <location>
        <begin position="33"/>
        <end position="62"/>
    </location>
</feature>
<keyword evidence="8 9" id="KW-0411">Iron-sulfur</keyword>
<dbReference type="EMBL" id="JACATZ010000001">
    <property type="protein sequence ID" value="NWJ46023.1"/>
    <property type="molecule type" value="Genomic_DNA"/>
</dbReference>
<comment type="cofactor">
    <cofactor evidence="2 9">
        <name>[4Fe-4S] cluster</name>
        <dbReference type="ChEBI" id="CHEBI:49883"/>
    </cofactor>
</comment>